<dbReference type="AlphaFoldDB" id="A0A1M6UKI0"/>
<proteinExistence type="predicted"/>
<protein>
    <submittedName>
        <fullName evidence="1">Uncharacterized protein</fullName>
    </submittedName>
</protein>
<accession>A0A1M6UKI0</accession>
<dbReference type="RefSeq" id="WP_072874701.1">
    <property type="nucleotide sequence ID" value="NZ_FRAF01000020.1"/>
</dbReference>
<sequence>MKLAYENITVYEATYFDNISNALQALAKGNKMDQENSLTLSNGKKAGWWKITYGSGNIVYILTVQMNKTWIALMPPTSQTPHKQLI</sequence>
<keyword evidence="2" id="KW-1185">Reference proteome</keyword>
<reference evidence="2" key="1">
    <citation type="submission" date="2016-11" db="EMBL/GenBank/DDBJ databases">
        <authorList>
            <person name="Varghese N."/>
            <person name="Submissions S."/>
        </authorList>
    </citation>
    <scope>NUCLEOTIDE SEQUENCE [LARGE SCALE GENOMIC DNA]</scope>
    <source>
        <strain evidence="2">USBA-503</strain>
    </source>
</reference>
<evidence type="ECO:0000313" key="1">
    <source>
        <dbReference type="EMBL" id="SHK69676.1"/>
    </source>
</evidence>
<gene>
    <name evidence="1" type="ORF">SAMN05443507_12015</name>
</gene>
<name>A0A1M6UKI0_9BACL</name>
<dbReference type="EMBL" id="FRAF01000020">
    <property type="protein sequence ID" value="SHK69676.1"/>
    <property type="molecule type" value="Genomic_DNA"/>
</dbReference>
<dbReference type="Proteomes" id="UP000184016">
    <property type="component" value="Unassembled WGS sequence"/>
</dbReference>
<organism evidence="1 2">
    <name type="scientific">Alicyclobacillus tolerans</name>
    <dbReference type="NCBI Taxonomy" id="90970"/>
    <lineage>
        <taxon>Bacteria</taxon>
        <taxon>Bacillati</taxon>
        <taxon>Bacillota</taxon>
        <taxon>Bacilli</taxon>
        <taxon>Bacillales</taxon>
        <taxon>Alicyclobacillaceae</taxon>
        <taxon>Alicyclobacillus</taxon>
    </lineage>
</organism>
<evidence type="ECO:0000313" key="2">
    <source>
        <dbReference type="Proteomes" id="UP000184016"/>
    </source>
</evidence>